<evidence type="ECO:0000313" key="2">
    <source>
        <dbReference type="Proteomes" id="UP000789525"/>
    </source>
</evidence>
<sequence>MSTEQAKEHYGANPKFKLRPPAPTGYKTMHMDRHRGIFDEAGWTDDTDQSLLILMSFLHNGGNQNGIDHLDFAARLKFWVQYGFRPLNRLPLGLGRTVGSVVRSEKYLDDPVARSTEVWENGGRVMAANGALMRTPVIGVLLYKNQDALYSAAINVAATTHADPRCMASCTVASALVAATIRDEIHNEDDIRRVVELALEPVKKHDPPISDEHIRELQEIIWKDTLEEMDLDDRSAIGYTLKCLAAGVWGLRQGVKVLEEGSLNSSILRQQFEKVITDLTMAAGDADTNAAVAGSLVGTLFGYSNLPSEWTQDLKDCNWLVSKADAATYLVTQQGTPYTPDNDPDNLIDGGKGEMPREELDSKWMAQMETMHRRTGDFEKFEELKKKGNKQSDQSPCRVVRHGSLPAIMSDEQQVSAEVKKSRRQTAFYPVVTQTSNTKPFSKSAAKRESVLALGSIEHLQYYFTKAGLAAKQRPEFKAKGLVPAIGGGHLRTPSALNGIPELRFELPPTPVVPQATGQPFANPVKSYTDPEELLPALVGDLERVSSLWGLGSAEQRRASSSPNGRPASGDQSASAAALTNHETFDVLLVLQSTINAIKSVRNYLVALPDDTDTTLNVPTFRPQTMSRLPNPVAKPSRRKEGSRELLSLIRRSALNVLTALQEIEEKYRLPMTEDPFDGTSDQGSGSTRSTLSPHATSGEDDASSTASFNFSTLIIPGRNKTITVWEDEEEDVFNDESETERKERWDEKLVLGGGWLYRSDVSLSEVETARQLVAEYLDKVDSVVFSGNNVEEERGWTRTLHKLRNNRRSSSRSSSGRQSPDLNPNNTSERRPRSGLIENMQHMTIQEDTLLEEPSSPNEVDDEYLPNWAKRTEFVDDPLGRALALLVTLLPVELLHLLPPPSEPLTSTNLMNSLSSGQLLCVAYNTGVRKSRKPWGYINTAAIHDVAALEGASPQNGDKEGEKGGKPQVWTFRRTENLRLWAAALKLRYLIPLVTPSQLLGGNNSNSRANTPATSPTHTNFSLGQVGGPNLFDPGIVARREQLWEEMLHDAVLLWMDAVVKEKREDV</sequence>
<evidence type="ECO:0000313" key="1">
    <source>
        <dbReference type="EMBL" id="CAG8559661.1"/>
    </source>
</evidence>
<proteinExistence type="predicted"/>
<dbReference type="Proteomes" id="UP000789525">
    <property type="component" value="Unassembled WGS sequence"/>
</dbReference>
<protein>
    <submittedName>
        <fullName evidence="1">4593_t:CDS:1</fullName>
    </submittedName>
</protein>
<name>A0ACA9M0N6_9GLOM</name>
<accession>A0ACA9M0N6</accession>
<organism evidence="1 2">
    <name type="scientific">Acaulospora colombiana</name>
    <dbReference type="NCBI Taxonomy" id="27376"/>
    <lineage>
        <taxon>Eukaryota</taxon>
        <taxon>Fungi</taxon>
        <taxon>Fungi incertae sedis</taxon>
        <taxon>Mucoromycota</taxon>
        <taxon>Glomeromycotina</taxon>
        <taxon>Glomeromycetes</taxon>
        <taxon>Diversisporales</taxon>
        <taxon>Acaulosporaceae</taxon>
        <taxon>Acaulospora</taxon>
    </lineage>
</organism>
<keyword evidence="2" id="KW-1185">Reference proteome</keyword>
<comment type="caution">
    <text evidence="1">The sequence shown here is derived from an EMBL/GenBank/DDBJ whole genome shotgun (WGS) entry which is preliminary data.</text>
</comment>
<dbReference type="EMBL" id="CAJVPT010009237">
    <property type="protein sequence ID" value="CAG8559661.1"/>
    <property type="molecule type" value="Genomic_DNA"/>
</dbReference>
<gene>
    <name evidence="1" type="ORF">ACOLOM_LOCUS5181</name>
</gene>
<reference evidence="1" key="1">
    <citation type="submission" date="2021-06" db="EMBL/GenBank/DDBJ databases">
        <authorList>
            <person name="Kallberg Y."/>
            <person name="Tangrot J."/>
            <person name="Rosling A."/>
        </authorList>
    </citation>
    <scope>NUCLEOTIDE SEQUENCE</scope>
    <source>
        <strain evidence="1">CL356</strain>
    </source>
</reference>